<name>A0A8J1UF19_OWEFU</name>
<comment type="similarity">
    <text evidence="4">Belongs to the ABITRAM family.</text>
</comment>
<gene>
    <name evidence="10" type="ORF">OFUS_LOCUS14465</name>
</gene>
<dbReference type="InterPro" id="IPR039169">
    <property type="entry name" value="Abitram"/>
</dbReference>
<organism evidence="10 11">
    <name type="scientific">Owenia fusiformis</name>
    <name type="common">Polychaete worm</name>
    <dbReference type="NCBI Taxonomy" id="6347"/>
    <lineage>
        <taxon>Eukaryota</taxon>
        <taxon>Metazoa</taxon>
        <taxon>Spiralia</taxon>
        <taxon>Lophotrochozoa</taxon>
        <taxon>Annelida</taxon>
        <taxon>Polychaeta</taxon>
        <taxon>Sedentaria</taxon>
        <taxon>Canalipalpata</taxon>
        <taxon>Sabellida</taxon>
        <taxon>Oweniida</taxon>
        <taxon>Oweniidae</taxon>
        <taxon>Owenia</taxon>
    </lineage>
</organism>
<dbReference type="GO" id="GO:0003785">
    <property type="term" value="F:actin monomer binding"/>
    <property type="evidence" value="ECO:0007669"/>
    <property type="project" value="TreeGrafter"/>
</dbReference>
<feature type="non-terminal residue" evidence="10">
    <location>
        <position position="1"/>
    </location>
</feature>
<keyword evidence="6" id="KW-0539">Nucleus</keyword>
<dbReference type="SUPFAM" id="SSF51230">
    <property type="entry name" value="Single hybrid motif"/>
    <property type="match status" value="1"/>
</dbReference>
<evidence type="ECO:0000313" key="10">
    <source>
        <dbReference type="EMBL" id="CAH1789033.1"/>
    </source>
</evidence>
<dbReference type="GO" id="GO:0051015">
    <property type="term" value="F:actin filament binding"/>
    <property type="evidence" value="ECO:0007669"/>
    <property type="project" value="TreeGrafter"/>
</dbReference>
<evidence type="ECO:0000256" key="2">
    <source>
        <dbReference type="ARBA" id="ARBA00004324"/>
    </source>
</evidence>
<evidence type="ECO:0000256" key="4">
    <source>
        <dbReference type="ARBA" id="ARBA00010764"/>
    </source>
</evidence>
<dbReference type="OrthoDB" id="48130at2759"/>
<dbReference type="GO" id="GO:0030833">
    <property type="term" value="P:regulation of actin filament polymerization"/>
    <property type="evidence" value="ECO:0007669"/>
    <property type="project" value="TreeGrafter"/>
</dbReference>
<evidence type="ECO:0000313" key="11">
    <source>
        <dbReference type="Proteomes" id="UP000749559"/>
    </source>
</evidence>
<dbReference type="AlphaFoldDB" id="A0A8J1UF19"/>
<sequence>VISYDSEKMEFSEQNTFSLGDTIHPSVSERYYNQKYRIDIKKQPGYDQCVLSHSNRVCLVTMAASHDLITSGRIPKQIDFKIDDKTDRTANKVSGKGKKGAQWLTENSPLCRVTCTDGTEYILYSCLRGHLMEINERLYKNPTLLIEKPETDGYLAIVMPKLVDFKSQIDKLLSIEQYKTNIGQRKDNLTKDTETANEIDNTNDVT</sequence>
<dbReference type="Proteomes" id="UP000749559">
    <property type="component" value="Unassembled WGS sequence"/>
</dbReference>
<dbReference type="PANTHER" id="PTHR13651">
    <property type="entry name" value="PROTEIN ABITRAM"/>
    <property type="match status" value="1"/>
</dbReference>
<dbReference type="FunFam" id="2.40.50.100:FF:000048">
    <property type="entry name" value="Protein Abitram"/>
    <property type="match status" value="1"/>
</dbReference>
<evidence type="ECO:0000256" key="6">
    <source>
        <dbReference type="ARBA" id="ARBA00023242"/>
    </source>
</evidence>
<evidence type="ECO:0000256" key="5">
    <source>
        <dbReference type="ARBA" id="ARBA00019325"/>
    </source>
</evidence>
<dbReference type="PANTHER" id="PTHR13651:SF0">
    <property type="entry name" value="PROTEIN ABITRAM"/>
    <property type="match status" value="1"/>
</dbReference>
<dbReference type="InterPro" id="IPR011053">
    <property type="entry name" value="Single_hybrid_motif"/>
</dbReference>
<dbReference type="GO" id="GO:0051489">
    <property type="term" value="P:regulation of filopodium assembly"/>
    <property type="evidence" value="ECO:0007669"/>
    <property type="project" value="TreeGrafter"/>
</dbReference>
<dbReference type="GO" id="GO:0016607">
    <property type="term" value="C:nuclear speck"/>
    <property type="evidence" value="ECO:0007669"/>
    <property type="project" value="UniProtKB-SubCell"/>
</dbReference>
<dbReference type="GO" id="GO:0048813">
    <property type="term" value="P:dendrite morphogenesis"/>
    <property type="evidence" value="ECO:0007669"/>
    <property type="project" value="TreeGrafter"/>
</dbReference>
<dbReference type="GO" id="GO:0030426">
    <property type="term" value="C:growth cone"/>
    <property type="evidence" value="ECO:0007669"/>
    <property type="project" value="UniProtKB-SubCell"/>
</dbReference>
<evidence type="ECO:0000256" key="7">
    <source>
        <dbReference type="ARBA" id="ARBA00023273"/>
    </source>
</evidence>
<dbReference type="Gene3D" id="2.40.50.100">
    <property type="match status" value="1"/>
</dbReference>
<comment type="subcellular location">
    <subcellularLocation>
        <location evidence="1">Cell projection</location>
        <location evidence="1">Dendrite</location>
    </subcellularLocation>
    <subcellularLocation>
        <location evidence="3">Cell projection</location>
        <location evidence="3">Growth cone</location>
    </subcellularLocation>
    <subcellularLocation>
        <location evidence="2">Nucleus speckle</location>
    </subcellularLocation>
</comment>
<dbReference type="GO" id="GO:0032433">
    <property type="term" value="C:filopodium tip"/>
    <property type="evidence" value="ECO:0007669"/>
    <property type="project" value="TreeGrafter"/>
</dbReference>
<evidence type="ECO:0000256" key="8">
    <source>
        <dbReference type="ARBA" id="ARBA00030463"/>
    </source>
</evidence>
<keyword evidence="11" id="KW-1185">Reference proteome</keyword>
<dbReference type="EMBL" id="CAIIXF020000007">
    <property type="protein sequence ID" value="CAH1789033.1"/>
    <property type="molecule type" value="Genomic_DNA"/>
</dbReference>
<proteinExistence type="inferred from homology"/>
<evidence type="ECO:0000256" key="3">
    <source>
        <dbReference type="ARBA" id="ARBA00004624"/>
    </source>
</evidence>
<accession>A0A8J1UF19</accession>
<keyword evidence="7" id="KW-0966">Cell projection</keyword>
<evidence type="ECO:0000256" key="9">
    <source>
        <dbReference type="ARBA" id="ARBA00030786"/>
    </source>
</evidence>
<comment type="caution">
    <text evidence="10">The sequence shown here is derived from an EMBL/GenBank/DDBJ whole genome shotgun (WGS) entry which is preliminary data.</text>
</comment>
<dbReference type="GO" id="GO:0030027">
    <property type="term" value="C:lamellipodium"/>
    <property type="evidence" value="ECO:0007669"/>
    <property type="project" value="TreeGrafter"/>
</dbReference>
<reference evidence="10" key="1">
    <citation type="submission" date="2022-03" db="EMBL/GenBank/DDBJ databases">
        <authorList>
            <person name="Martin C."/>
        </authorList>
    </citation>
    <scope>NUCLEOTIDE SEQUENCE</scope>
</reference>
<evidence type="ECO:0000256" key="1">
    <source>
        <dbReference type="ARBA" id="ARBA00004279"/>
    </source>
</evidence>
<protein>
    <recommendedName>
        <fullName evidence="5">Protein Abitram</fullName>
    </recommendedName>
    <alternativeName>
        <fullName evidence="8">Actin-binding transcription modulator</fullName>
    </alternativeName>
    <alternativeName>
        <fullName evidence="9">Protein Simiate</fullName>
    </alternativeName>
</protein>
<dbReference type="GO" id="GO:0030425">
    <property type="term" value="C:dendrite"/>
    <property type="evidence" value="ECO:0007669"/>
    <property type="project" value="UniProtKB-SubCell"/>
</dbReference>